<dbReference type="AlphaFoldDB" id="A0AAD6PF87"/>
<keyword evidence="1" id="KW-0479">Metal-binding</keyword>
<dbReference type="Gene3D" id="3.30.40.10">
    <property type="entry name" value="Zinc/RING finger domain, C3HC4 (zinc finger)"/>
    <property type="match status" value="1"/>
</dbReference>
<protein>
    <recommendedName>
        <fullName evidence="3">RING-type domain-containing protein</fullName>
    </recommendedName>
</protein>
<organism evidence="4 5">
    <name type="scientific">Salix udensis</name>
    <dbReference type="NCBI Taxonomy" id="889485"/>
    <lineage>
        <taxon>Eukaryota</taxon>
        <taxon>Viridiplantae</taxon>
        <taxon>Streptophyta</taxon>
        <taxon>Embryophyta</taxon>
        <taxon>Tracheophyta</taxon>
        <taxon>Spermatophyta</taxon>
        <taxon>Magnoliopsida</taxon>
        <taxon>eudicotyledons</taxon>
        <taxon>Gunneridae</taxon>
        <taxon>Pentapetalae</taxon>
        <taxon>rosids</taxon>
        <taxon>fabids</taxon>
        <taxon>Malpighiales</taxon>
        <taxon>Salicaceae</taxon>
        <taxon>Saliceae</taxon>
        <taxon>Salix</taxon>
    </lineage>
</organism>
<accession>A0AAD6PF87</accession>
<comment type="caution">
    <text evidence="4">The sequence shown here is derived from an EMBL/GenBank/DDBJ whole genome shotgun (WGS) entry which is preliminary data.</text>
</comment>
<dbReference type="PROSITE" id="PS50089">
    <property type="entry name" value="ZF_RING_2"/>
    <property type="match status" value="1"/>
</dbReference>
<dbReference type="EMBL" id="JAPFFJ010000005">
    <property type="protein sequence ID" value="KAJ6428247.1"/>
    <property type="molecule type" value="Genomic_DNA"/>
</dbReference>
<dbReference type="InterPro" id="IPR001841">
    <property type="entry name" value="Znf_RING"/>
</dbReference>
<dbReference type="PANTHER" id="PTHR31150">
    <property type="entry name" value="EXPRESSED PROTEIN"/>
    <property type="match status" value="1"/>
</dbReference>
<keyword evidence="5" id="KW-1185">Reference proteome</keyword>
<dbReference type="SUPFAM" id="SSF57850">
    <property type="entry name" value="RING/U-box"/>
    <property type="match status" value="1"/>
</dbReference>
<evidence type="ECO:0000313" key="5">
    <source>
        <dbReference type="Proteomes" id="UP001162972"/>
    </source>
</evidence>
<proteinExistence type="predicted"/>
<feature type="compositionally biased region" description="Pro residues" evidence="2">
    <location>
        <begin position="358"/>
        <end position="369"/>
    </location>
</feature>
<feature type="compositionally biased region" description="Polar residues" evidence="2">
    <location>
        <begin position="373"/>
        <end position="385"/>
    </location>
</feature>
<evidence type="ECO:0000256" key="2">
    <source>
        <dbReference type="SAM" id="MobiDB-lite"/>
    </source>
</evidence>
<feature type="region of interest" description="Disordered" evidence="2">
    <location>
        <begin position="1"/>
        <end position="25"/>
    </location>
</feature>
<feature type="compositionally biased region" description="Polar residues" evidence="2">
    <location>
        <begin position="1"/>
        <end position="10"/>
    </location>
</feature>
<feature type="domain" description="RING-type" evidence="3">
    <location>
        <begin position="421"/>
        <end position="476"/>
    </location>
</feature>
<evidence type="ECO:0000313" key="4">
    <source>
        <dbReference type="EMBL" id="KAJ6428247.1"/>
    </source>
</evidence>
<dbReference type="PANTHER" id="PTHR31150:SF6">
    <property type="entry name" value="ZINC ION BINDING PROTEIN"/>
    <property type="match status" value="1"/>
</dbReference>
<name>A0AAD6PF87_9ROSI</name>
<keyword evidence="1" id="KW-0862">Zinc</keyword>
<feature type="region of interest" description="Disordered" evidence="2">
    <location>
        <begin position="358"/>
        <end position="402"/>
    </location>
</feature>
<sequence length="482" mass="52043">MSGDFSTIRNNAGGYDNKASNDSGFSSLTQNVDGLSRVVRNAGRASQQVQNVVEFSNLLPNIGGFSNQMQSVNGISPQTQNVDGFSSQLQSVEQVPRLSQNEGGRISSLLADRQHNHSIPSSWNSGPRVNMNARFANVNPSTVSSYRNFYEPLTWPGERLSLGVPYVGYARSNIGQSQSGPVIPAANAPAPAQASSVPCRPSCKRGASESSLATPEALHRKFRVSRASPHAPPPLAWTPFLRPPSVHLARPCIIQSSPDMMPQINAPYPALVRIPHLSPPPVQTANRNLAQGALNVAQMTPPPVQTANRNLAQYALNGAQMTPPPVQTANRNLAQYALNGAQMTPPYSPLAWTPPNPPIANPNCSPKPLPRSLQFSHSWPKNTSVRPPLSHRVPPLPSAKAPDHIKWQEPEKTPQLSGHQCFICKRDLSFAPEGPVEQPMNPQPVAVLPCHHHFHAFCLERITAGSDAENPPCIPCALGDKN</sequence>
<dbReference type="GO" id="GO:0008270">
    <property type="term" value="F:zinc ion binding"/>
    <property type="evidence" value="ECO:0007669"/>
    <property type="project" value="UniProtKB-KW"/>
</dbReference>
<dbReference type="InterPro" id="IPR013083">
    <property type="entry name" value="Znf_RING/FYVE/PHD"/>
</dbReference>
<evidence type="ECO:0000259" key="3">
    <source>
        <dbReference type="PROSITE" id="PS50089"/>
    </source>
</evidence>
<evidence type="ECO:0000256" key="1">
    <source>
        <dbReference type="PROSITE-ProRule" id="PRU00175"/>
    </source>
</evidence>
<keyword evidence="1" id="KW-0863">Zinc-finger</keyword>
<gene>
    <name evidence="4" type="ORF">OIU84_023629</name>
</gene>
<dbReference type="Proteomes" id="UP001162972">
    <property type="component" value="Chromosome 1"/>
</dbReference>
<reference evidence="4 5" key="1">
    <citation type="journal article" date="2023" name="Int. J. Mol. Sci.">
        <title>De Novo Assembly and Annotation of 11 Diverse Shrub Willow (Salix) Genomes Reveals Novel Gene Organization in Sex-Linked Regions.</title>
        <authorList>
            <person name="Hyden B."/>
            <person name="Feng K."/>
            <person name="Yates T.B."/>
            <person name="Jawdy S."/>
            <person name="Cereghino C."/>
            <person name="Smart L.B."/>
            <person name="Muchero W."/>
        </authorList>
    </citation>
    <scope>NUCLEOTIDE SEQUENCE [LARGE SCALE GENOMIC DNA]</scope>
    <source>
        <tissue evidence="4">Shoot tip</tissue>
    </source>
</reference>